<evidence type="ECO:0000256" key="1">
    <source>
        <dbReference type="ARBA" id="ARBA00010062"/>
    </source>
</evidence>
<dbReference type="Proteomes" id="UP001163687">
    <property type="component" value="Chromosome"/>
</dbReference>
<dbReference type="SUPFAM" id="SSF53822">
    <property type="entry name" value="Periplasmic binding protein-like I"/>
    <property type="match status" value="1"/>
</dbReference>
<dbReference type="InterPro" id="IPR051010">
    <property type="entry name" value="BCAA_transport"/>
</dbReference>
<name>A0AA35CM48_9FIRM</name>
<evidence type="ECO:0000259" key="4">
    <source>
        <dbReference type="Pfam" id="PF13458"/>
    </source>
</evidence>
<comment type="similarity">
    <text evidence="1">Belongs to the leucine-binding protein family.</text>
</comment>
<evidence type="ECO:0000313" key="6">
    <source>
        <dbReference type="Proteomes" id="UP001163687"/>
    </source>
</evidence>
<dbReference type="KEGG" id="cmic:caldi_11770"/>
<keyword evidence="2" id="KW-0732">Signal</keyword>
<dbReference type="EMBL" id="AP025628">
    <property type="protein sequence ID" value="BDG60087.1"/>
    <property type="molecule type" value="Genomic_DNA"/>
</dbReference>
<reference evidence="5" key="1">
    <citation type="submission" date="2022-03" db="EMBL/GenBank/DDBJ databases">
        <title>Complete genome sequence of Caldinitratiruptor microaerophilus.</title>
        <authorList>
            <person name="Mukaiyama R."/>
            <person name="Nishiyama T."/>
            <person name="Ueda K."/>
        </authorList>
    </citation>
    <scope>NUCLEOTIDE SEQUENCE</scope>
    <source>
        <strain evidence="5">JCM 16183</strain>
    </source>
</reference>
<proteinExistence type="inferred from homology"/>
<sequence>MAEMSTQRARPRPLRRLGLVALATGLLVALTACGGGAPSGSSGATGSSGSSGAAPQGGAAQGGGAAGGGEVIKIGVVLPTSGREAKPGTYQWEGIQLAIKQVNDKGGVSVGGKKMKIEPVFYDDESDQAKSASLVERAMTADKVVAVIGGYSTALGQAESVMPDRYQVPWITPGAAASTIFSQGYQWTFGTLTPVSELGYTTGKFLGWLVDQGKLQKGLKIAMVLENTDHGVDYGNGIEQWLKENPGYFTVVFKENFELGAPDFSGLLQKVKNAGADIFLSDAHLQDYITMHRQYVQAGLYHQMVSYGARGPEKDARDALGDAVTGIFAGIWWSKNLPYPQVKKFIEDYKAAYGREPDSWYAATAYDAVRALVTAIEQAGSLDKTAIRDALRKVELKDSLLPGQVLKFEANGQLKAPFVIVQNKPGGKVDIVYPADAATGEVIAPIPKK</sequence>
<evidence type="ECO:0000313" key="5">
    <source>
        <dbReference type="EMBL" id="BDG60087.1"/>
    </source>
</evidence>
<dbReference type="PANTHER" id="PTHR30483">
    <property type="entry name" value="LEUCINE-SPECIFIC-BINDING PROTEIN"/>
    <property type="match status" value="1"/>
</dbReference>
<organism evidence="5 6">
    <name type="scientific">Caldinitratiruptor microaerophilus</name>
    <dbReference type="NCBI Taxonomy" id="671077"/>
    <lineage>
        <taxon>Bacteria</taxon>
        <taxon>Bacillati</taxon>
        <taxon>Bacillota</taxon>
        <taxon>Clostridia</taxon>
        <taxon>Eubacteriales</taxon>
        <taxon>Symbiobacteriaceae</taxon>
        <taxon>Caldinitratiruptor</taxon>
    </lineage>
</organism>
<evidence type="ECO:0000256" key="2">
    <source>
        <dbReference type="ARBA" id="ARBA00022729"/>
    </source>
</evidence>
<keyword evidence="6" id="KW-1185">Reference proteome</keyword>
<dbReference type="InterPro" id="IPR028081">
    <property type="entry name" value="Leu-bd"/>
</dbReference>
<dbReference type="AlphaFoldDB" id="A0AA35CM48"/>
<feature type="domain" description="Leucine-binding protein" evidence="4">
    <location>
        <begin position="72"/>
        <end position="427"/>
    </location>
</feature>
<feature type="region of interest" description="Disordered" evidence="3">
    <location>
        <begin position="38"/>
        <end position="66"/>
    </location>
</feature>
<protein>
    <submittedName>
        <fullName evidence="5">ABC transporter substrate-binding protein</fullName>
    </submittedName>
</protein>
<dbReference type="CDD" id="cd06338">
    <property type="entry name" value="PBP1_ABC_ligand_binding-like"/>
    <property type="match status" value="1"/>
</dbReference>
<dbReference type="Gene3D" id="3.40.50.2300">
    <property type="match status" value="2"/>
</dbReference>
<dbReference type="InterPro" id="IPR028082">
    <property type="entry name" value="Peripla_BP_I"/>
</dbReference>
<gene>
    <name evidence="5" type="ORF">caldi_11770</name>
</gene>
<dbReference type="Pfam" id="PF13458">
    <property type="entry name" value="Peripla_BP_6"/>
    <property type="match status" value="1"/>
</dbReference>
<feature type="compositionally biased region" description="Low complexity" evidence="3">
    <location>
        <begin position="39"/>
        <end position="58"/>
    </location>
</feature>
<dbReference type="PANTHER" id="PTHR30483:SF37">
    <property type="entry name" value="ABC TRANSPORTER SUBSTRATE-BINDING PROTEIN"/>
    <property type="match status" value="1"/>
</dbReference>
<accession>A0AA35CM48</accession>
<evidence type="ECO:0000256" key="3">
    <source>
        <dbReference type="SAM" id="MobiDB-lite"/>
    </source>
</evidence>